<dbReference type="InterPro" id="IPR038081">
    <property type="entry name" value="CalX-like_sf"/>
</dbReference>
<evidence type="ECO:0000256" key="1">
    <source>
        <dbReference type="SAM" id="SignalP"/>
    </source>
</evidence>
<name>A0ABQ1W2Y5_9BACT</name>
<accession>A0ABQ1W2Y5</accession>
<gene>
    <name evidence="2" type="ORF">GCM10011323_11760</name>
</gene>
<dbReference type="PROSITE" id="PS51257">
    <property type="entry name" value="PROKAR_LIPOPROTEIN"/>
    <property type="match status" value="1"/>
</dbReference>
<dbReference type="RefSeq" id="WP_188500604.1">
    <property type="nucleotide sequence ID" value="NZ_BMFP01000002.1"/>
</dbReference>
<comment type="caution">
    <text evidence="2">The sequence shown here is derived from an EMBL/GenBank/DDBJ whole genome shotgun (WGS) entry which is preliminary data.</text>
</comment>
<evidence type="ECO:0000313" key="3">
    <source>
        <dbReference type="Proteomes" id="UP000634043"/>
    </source>
</evidence>
<feature type="chain" id="PRO_5047163539" evidence="1">
    <location>
        <begin position="23"/>
        <end position="291"/>
    </location>
</feature>
<sequence>MKSKVLLSLGLCLSLFLTSCNDDDVNPANLQVSVSSSSQTLVEGGEAVELTVEMDRTYKELKYLYLKGAAMFMDREIRHDDGWLTAEVDGKQRNLTRIPIPAGERKRTIRLRVDKDEVYQGNSTFEIKVYSYENGVVLPKTSLSIDYQDITPKPVFGLFKKNERDVTRTVNIAHLDNQGRFYLTVMVDRAFTQPQKISLSFSGTAEDGVHYQKEAQLELDPRHFDRPFQGNSYQVLRINKTGSFNPEKTINIKLTAAEDGTIANGEEYIWPNPYGGEPFNMVNTYALTITE</sequence>
<dbReference type="SUPFAM" id="SSF141072">
    <property type="entry name" value="CalX-like"/>
    <property type="match status" value="1"/>
</dbReference>
<protein>
    <submittedName>
        <fullName evidence="2">Uncharacterized protein</fullName>
    </submittedName>
</protein>
<keyword evidence="1" id="KW-0732">Signal</keyword>
<evidence type="ECO:0000313" key="2">
    <source>
        <dbReference type="EMBL" id="GGG08867.1"/>
    </source>
</evidence>
<feature type="signal peptide" evidence="1">
    <location>
        <begin position="1"/>
        <end position="22"/>
    </location>
</feature>
<reference evidence="3" key="1">
    <citation type="journal article" date="2019" name="Int. J. Syst. Evol. Microbiol.">
        <title>The Global Catalogue of Microorganisms (GCM) 10K type strain sequencing project: providing services to taxonomists for standard genome sequencing and annotation.</title>
        <authorList>
            <consortium name="The Broad Institute Genomics Platform"/>
            <consortium name="The Broad Institute Genome Sequencing Center for Infectious Disease"/>
            <person name="Wu L."/>
            <person name="Ma J."/>
        </authorList>
    </citation>
    <scope>NUCLEOTIDE SEQUENCE [LARGE SCALE GENOMIC DNA]</scope>
    <source>
        <strain evidence="3">CGMCC 1.12749</strain>
    </source>
</reference>
<dbReference type="Gene3D" id="2.60.40.2030">
    <property type="match status" value="1"/>
</dbReference>
<organism evidence="2 3">
    <name type="scientific">Pontibacter amylolyticus</name>
    <dbReference type="NCBI Taxonomy" id="1424080"/>
    <lineage>
        <taxon>Bacteria</taxon>
        <taxon>Pseudomonadati</taxon>
        <taxon>Bacteroidota</taxon>
        <taxon>Cytophagia</taxon>
        <taxon>Cytophagales</taxon>
        <taxon>Hymenobacteraceae</taxon>
        <taxon>Pontibacter</taxon>
    </lineage>
</organism>
<proteinExistence type="predicted"/>
<dbReference type="Proteomes" id="UP000634043">
    <property type="component" value="Unassembled WGS sequence"/>
</dbReference>
<keyword evidence="3" id="KW-1185">Reference proteome</keyword>
<dbReference type="EMBL" id="BMFP01000002">
    <property type="protein sequence ID" value="GGG08867.1"/>
    <property type="molecule type" value="Genomic_DNA"/>
</dbReference>